<feature type="transmembrane region" description="Helical" evidence="7">
    <location>
        <begin position="264"/>
        <end position="287"/>
    </location>
</feature>
<feature type="transmembrane region" description="Helical" evidence="7">
    <location>
        <begin position="192"/>
        <end position="213"/>
    </location>
</feature>
<proteinExistence type="predicted"/>
<dbReference type="InterPro" id="IPR036259">
    <property type="entry name" value="MFS_trans_sf"/>
</dbReference>
<dbReference type="SUPFAM" id="SSF103473">
    <property type="entry name" value="MFS general substrate transporter"/>
    <property type="match status" value="1"/>
</dbReference>
<feature type="transmembrane region" description="Helical" evidence="7">
    <location>
        <begin position="324"/>
        <end position="346"/>
    </location>
</feature>
<feature type="transmembrane region" description="Helical" evidence="7">
    <location>
        <begin position="293"/>
        <end position="312"/>
    </location>
</feature>
<name>A0ABV1SIP9_9RHOB</name>
<keyword evidence="10" id="KW-1185">Reference proteome</keyword>
<feature type="transmembrane region" description="Helical" evidence="7">
    <location>
        <begin position="389"/>
        <end position="411"/>
    </location>
</feature>
<feature type="transmembrane region" description="Helical" evidence="7">
    <location>
        <begin position="161"/>
        <end position="180"/>
    </location>
</feature>
<feature type="transmembrane region" description="Helical" evidence="7">
    <location>
        <begin position="75"/>
        <end position="94"/>
    </location>
</feature>
<evidence type="ECO:0000256" key="4">
    <source>
        <dbReference type="ARBA" id="ARBA00022692"/>
    </source>
</evidence>
<feature type="domain" description="Major facilitator superfamily (MFS) profile" evidence="8">
    <location>
        <begin position="9"/>
        <end position="458"/>
    </location>
</feature>
<dbReference type="PROSITE" id="PS50850">
    <property type="entry name" value="MFS"/>
    <property type="match status" value="1"/>
</dbReference>
<keyword evidence="6 7" id="KW-0472">Membrane</keyword>
<dbReference type="Proteomes" id="UP001438953">
    <property type="component" value="Unassembled WGS sequence"/>
</dbReference>
<feature type="transmembrane region" description="Helical" evidence="7">
    <location>
        <begin position="40"/>
        <end position="63"/>
    </location>
</feature>
<reference evidence="9 10" key="1">
    <citation type="submission" date="2024-06" db="EMBL/GenBank/DDBJ databases">
        <title>Thioclava kandeliae sp. nov. from a rhizosphere soil sample of Kandelia candel in a mangrove.</title>
        <authorList>
            <person name="Mu T."/>
        </authorList>
    </citation>
    <scope>NUCLEOTIDE SEQUENCE [LARGE SCALE GENOMIC DNA]</scope>
    <source>
        <strain evidence="9 10">CPCC 100088</strain>
    </source>
</reference>
<evidence type="ECO:0000313" key="10">
    <source>
        <dbReference type="Proteomes" id="UP001438953"/>
    </source>
</evidence>
<accession>A0ABV1SIP9</accession>
<sequence length="474" mass="50021">MHKLRENILPLTIAFALLMELIDATILSTALPVMARDLDVAVLSLKMAMTTYLIAFAAFVPVSGWIADRFGARRVFLSAMSVFIGASALCAMQSDLGGLVAARALQGLGAAMMTPVGRLIVLRNTDRKELVRAMVYLTAPALLGPALGPFIGALVTQSLGWRWIFLINIPLGSIALILAARHLPRNLPADPVPFDITGFILSAIGLAAIMAGLSSLGEHIMPMPAALGLSVTGFGLMVLYTLRARGRSDALLDPRLFRHRTFSIGIWGGTAFRLSNGAIALLLPLLFQLGLGMSILASGALAGLTAIGALSIRGFSGRVVDRFGFRPVLIFGTFIRAASLLGFGTISSPTDWYLVPLLLTGGVAQALTFTAINAITFADLPPEEMSKGASLSAVAQQMSLTLGIALAGGALELSAYSLDLTISNSLIPLHAFTLAFALVAVTGPIAMLVFSRLRPEDGAALRHKDVKPRLSTQH</sequence>
<keyword evidence="5 7" id="KW-1133">Transmembrane helix</keyword>
<dbReference type="RefSeq" id="WP_350937558.1">
    <property type="nucleotide sequence ID" value="NZ_JAYWLC010000009.1"/>
</dbReference>
<organism evidence="9 10">
    <name type="scientific">Thioclava kandeliae</name>
    <dbReference type="NCBI Taxonomy" id="3070818"/>
    <lineage>
        <taxon>Bacteria</taxon>
        <taxon>Pseudomonadati</taxon>
        <taxon>Pseudomonadota</taxon>
        <taxon>Alphaproteobacteria</taxon>
        <taxon>Rhodobacterales</taxon>
        <taxon>Paracoccaceae</taxon>
        <taxon>Thioclava</taxon>
    </lineage>
</organism>
<evidence type="ECO:0000256" key="5">
    <source>
        <dbReference type="ARBA" id="ARBA00022989"/>
    </source>
</evidence>
<dbReference type="InterPro" id="IPR020846">
    <property type="entry name" value="MFS_dom"/>
</dbReference>
<dbReference type="PRINTS" id="PR01036">
    <property type="entry name" value="TCRTETB"/>
</dbReference>
<keyword evidence="3" id="KW-1003">Cell membrane</keyword>
<dbReference type="EMBL" id="JAYWLC010000009">
    <property type="protein sequence ID" value="MER5172625.1"/>
    <property type="molecule type" value="Genomic_DNA"/>
</dbReference>
<evidence type="ECO:0000259" key="8">
    <source>
        <dbReference type="PROSITE" id="PS50850"/>
    </source>
</evidence>
<keyword evidence="4 7" id="KW-0812">Transmembrane</keyword>
<feature type="transmembrane region" description="Helical" evidence="7">
    <location>
        <begin position="431"/>
        <end position="450"/>
    </location>
</feature>
<feature type="transmembrane region" description="Helical" evidence="7">
    <location>
        <begin position="100"/>
        <end position="121"/>
    </location>
</feature>
<evidence type="ECO:0000256" key="2">
    <source>
        <dbReference type="ARBA" id="ARBA00022448"/>
    </source>
</evidence>
<dbReference type="Pfam" id="PF07690">
    <property type="entry name" value="MFS_1"/>
    <property type="match status" value="1"/>
</dbReference>
<comment type="caution">
    <text evidence="9">The sequence shown here is derived from an EMBL/GenBank/DDBJ whole genome shotgun (WGS) entry which is preliminary data.</text>
</comment>
<dbReference type="InterPro" id="IPR011701">
    <property type="entry name" value="MFS"/>
</dbReference>
<gene>
    <name evidence="9" type="ORF">VSX56_12660</name>
</gene>
<evidence type="ECO:0000256" key="7">
    <source>
        <dbReference type="SAM" id="Phobius"/>
    </source>
</evidence>
<keyword evidence="2" id="KW-0813">Transport</keyword>
<evidence type="ECO:0000256" key="3">
    <source>
        <dbReference type="ARBA" id="ARBA00022475"/>
    </source>
</evidence>
<feature type="transmembrane region" description="Helical" evidence="7">
    <location>
        <begin position="352"/>
        <end position="377"/>
    </location>
</feature>
<dbReference type="PANTHER" id="PTHR42718:SF46">
    <property type="entry name" value="BLR6921 PROTEIN"/>
    <property type="match status" value="1"/>
</dbReference>
<comment type="subcellular location">
    <subcellularLocation>
        <location evidence="1">Cell membrane</location>
        <topology evidence="1">Multi-pass membrane protein</topology>
    </subcellularLocation>
</comment>
<feature type="transmembrane region" description="Helical" evidence="7">
    <location>
        <begin position="225"/>
        <end position="243"/>
    </location>
</feature>
<evidence type="ECO:0000256" key="1">
    <source>
        <dbReference type="ARBA" id="ARBA00004651"/>
    </source>
</evidence>
<feature type="transmembrane region" description="Helical" evidence="7">
    <location>
        <begin position="133"/>
        <end position="155"/>
    </location>
</feature>
<evidence type="ECO:0000313" key="9">
    <source>
        <dbReference type="EMBL" id="MER5172625.1"/>
    </source>
</evidence>
<dbReference type="PANTHER" id="PTHR42718">
    <property type="entry name" value="MAJOR FACILITATOR SUPERFAMILY MULTIDRUG TRANSPORTER MFSC"/>
    <property type="match status" value="1"/>
</dbReference>
<protein>
    <submittedName>
        <fullName evidence="9">MFS transporter</fullName>
    </submittedName>
</protein>
<evidence type="ECO:0000256" key="6">
    <source>
        <dbReference type="ARBA" id="ARBA00023136"/>
    </source>
</evidence>
<dbReference type="Gene3D" id="1.20.1250.20">
    <property type="entry name" value="MFS general substrate transporter like domains"/>
    <property type="match status" value="2"/>
</dbReference>